<keyword evidence="2" id="KW-1185">Reference proteome</keyword>
<reference evidence="1" key="1">
    <citation type="submission" date="2022-04" db="EMBL/GenBank/DDBJ databases">
        <title>Chromosome-scale genome assembly of Holotrichia oblita Faldermann.</title>
        <authorList>
            <person name="Rongchong L."/>
        </authorList>
    </citation>
    <scope>NUCLEOTIDE SEQUENCE</scope>
    <source>
        <strain evidence="1">81SQS9</strain>
    </source>
</reference>
<proteinExistence type="predicted"/>
<organism evidence="1 2">
    <name type="scientific">Holotrichia oblita</name>
    <name type="common">Chafer beetle</name>
    <dbReference type="NCBI Taxonomy" id="644536"/>
    <lineage>
        <taxon>Eukaryota</taxon>
        <taxon>Metazoa</taxon>
        <taxon>Ecdysozoa</taxon>
        <taxon>Arthropoda</taxon>
        <taxon>Hexapoda</taxon>
        <taxon>Insecta</taxon>
        <taxon>Pterygota</taxon>
        <taxon>Neoptera</taxon>
        <taxon>Endopterygota</taxon>
        <taxon>Coleoptera</taxon>
        <taxon>Polyphaga</taxon>
        <taxon>Scarabaeiformia</taxon>
        <taxon>Scarabaeidae</taxon>
        <taxon>Melolonthinae</taxon>
        <taxon>Holotrichia</taxon>
    </lineage>
</organism>
<evidence type="ECO:0000313" key="1">
    <source>
        <dbReference type="EMBL" id="KAI4468024.1"/>
    </source>
</evidence>
<comment type="caution">
    <text evidence="1">The sequence shown here is derived from an EMBL/GenBank/DDBJ whole genome shotgun (WGS) entry which is preliminary data.</text>
</comment>
<accession>A0ACB9TMI1</accession>
<keyword evidence="1" id="KW-0540">Nuclease</keyword>
<evidence type="ECO:0000313" key="2">
    <source>
        <dbReference type="Proteomes" id="UP001056778"/>
    </source>
</evidence>
<sequence length="452" mass="50594">MHAVQVWVMCQDNGAVETAHCTCMAGAGEVCSHVGTLLYALRHVQATKESTSCTDITAAWNVPKVAKVEYQPLKNMDLGRIIAGHKLVGHIPPISPDEMVTMLKNIEEESSSVLMRVLEPFASEMEVVPESVANIYRLIYNPAFEQLGYDALLQKATAYSEITLSIEDCQKVQAATRQQAQSSLWFQQRAGRITASNFRAVCRTTVERPSKSLIKIICYPTNFLFKTKATIWGTTHEKDGLAAYHAYSSPMHEGLRLEQVGLCLSPTYMQYGASPDSMVTCECCGTGCVEVKCPYLLKHMTIEEFANLKSSCLEKSESGELCMKKDVSYYYQVQMQMAITGVGFCDFAIWGPNELYLERVLFDEDFWASESSKAIEFHSKVIMPELLGRFFTRTAEEAVLETWCLCEGIDDGRPMICCDNDDCLVKWHHLECAGLEDIPSEPWYCGSCASQF</sequence>
<keyword evidence="1" id="KW-0269">Exonuclease</keyword>
<gene>
    <name evidence="1" type="ORF">MML48_2g00001860</name>
</gene>
<dbReference type="Proteomes" id="UP001056778">
    <property type="component" value="Chromosome 2"/>
</dbReference>
<protein>
    <submittedName>
        <fullName evidence="1">Exonuclease phage-type/recb c-terminal domain-containing protein</fullName>
    </submittedName>
</protein>
<name>A0ACB9TMI1_HOLOL</name>
<dbReference type="EMBL" id="CM043016">
    <property type="protein sequence ID" value="KAI4468024.1"/>
    <property type="molecule type" value="Genomic_DNA"/>
</dbReference>
<keyword evidence="1" id="KW-0378">Hydrolase</keyword>